<proteinExistence type="predicted"/>
<comment type="caution">
    <text evidence="2">The sequence shown here is derived from an EMBL/GenBank/DDBJ whole genome shotgun (WGS) entry which is preliminary data.</text>
</comment>
<name>A0ABT9KC79_9PAST</name>
<evidence type="ECO:0000259" key="1">
    <source>
        <dbReference type="PROSITE" id="PS51372"/>
    </source>
</evidence>
<evidence type="ECO:0000313" key="2">
    <source>
        <dbReference type="EMBL" id="MDP9499669.1"/>
    </source>
</evidence>
<evidence type="ECO:0000313" key="3">
    <source>
        <dbReference type="Proteomes" id="UP001224083"/>
    </source>
</evidence>
<sequence length="139" mass="16240">MDIESHLKMLQVRKLIDAQIVEIVFNTQAHLARHWHVDVNTIQVKTLLIHLANALGRIKRQHCASPLHKDFQIKIQRAVCFPAVSAMHQEILNLIPFPIPDNEQTYFLANYYSLLLDQPDILKKRHTYCLTRSQSRHTI</sequence>
<dbReference type="InterPro" id="IPR036634">
    <property type="entry name" value="PRD_sf"/>
</dbReference>
<dbReference type="Pfam" id="PF00874">
    <property type="entry name" value="PRD"/>
    <property type="match status" value="1"/>
</dbReference>
<dbReference type="Proteomes" id="UP001224083">
    <property type="component" value="Unassembled WGS sequence"/>
</dbReference>
<dbReference type="EMBL" id="JAQAHH010000002">
    <property type="protein sequence ID" value="MDP9499669.1"/>
    <property type="molecule type" value="Genomic_DNA"/>
</dbReference>
<feature type="domain" description="PRD" evidence="1">
    <location>
        <begin position="15"/>
        <end position="121"/>
    </location>
</feature>
<dbReference type="SUPFAM" id="SSF63520">
    <property type="entry name" value="PTS-regulatory domain, PRD"/>
    <property type="match status" value="1"/>
</dbReference>
<accession>A0ABT9KC79</accession>
<organism evidence="2 3">
    <name type="scientific">Bisgaard Taxon 45</name>
    <dbReference type="NCBI Taxonomy" id="304289"/>
    <lineage>
        <taxon>Bacteria</taxon>
        <taxon>Pseudomonadati</taxon>
        <taxon>Pseudomonadota</taxon>
        <taxon>Gammaproteobacteria</taxon>
        <taxon>Pasteurellales</taxon>
        <taxon>Pasteurellaceae</taxon>
    </lineage>
</organism>
<protein>
    <submittedName>
        <fullName evidence="2">PRD domain-containing protein</fullName>
    </submittedName>
</protein>
<dbReference type="PROSITE" id="PS51372">
    <property type="entry name" value="PRD_2"/>
    <property type="match status" value="1"/>
</dbReference>
<reference evidence="2 3" key="1">
    <citation type="submission" date="2022-12" db="EMBL/GenBank/DDBJ databases">
        <title>Genome sequence of Pasteurellaceae Bisgaard Taxon 45.</title>
        <authorList>
            <person name="Foggin C."/>
            <person name="Rosen L.E."/>
            <person name="Henton M."/>
            <person name="Buys A."/>
            <person name="Floyd T."/>
            <person name="Turner A.D."/>
            <person name="Tarbin J."/>
            <person name="Lloyd A.S."/>
            <person name="Chaitezvi C."/>
            <person name="Ellis R.J."/>
            <person name="Roberts H.C."/>
            <person name="Dastjerdi A."/>
            <person name="Nunez A."/>
            <person name="Van Vliet A.H."/>
            <person name="Steinbach F."/>
        </authorList>
    </citation>
    <scope>NUCLEOTIDE SEQUENCE [LARGE SCALE GENOMIC DNA]</scope>
    <source>
        <strain evidence="2 3">VF20HR</strain>
    </source>
</reference>
<keyword evidence="3" id="KW-1185">Reference proteome</keyword>
<gene>
    <name evidence="2" type="ORF">O7M46_01705</name>
</gene>
<dbReference type="InterPro" id="IPR011608">
    <property type="entry name" value="PRD"/>
</dbReference>